<proteinExistence type="predicted"/>
<evidence type="ECO:0000313" key="4">
    <source>
        <dbReference type="Proteomes" id="UP000286045"/>
    </source>
</evidence>
<dbReference type="STRING" id="363999.A0A439D3M7"/>
<dbReference type="InterPro" id="IPR018871">
    <property type="entry name" value="GLEYA_adhesin_domain"/>
</dbReference>
<dbReference type="Proteomes" id="UP000286045">
    <property type="component" value="Unassembled WGS sequence"/>
</dbReference>
<dbReference type="PROSITE" id="PS51820">
    <property type="entry name" value="PA14"/>
    <property type="match status" value="1"/>
</dbReference>
<feature type="signal peptide" evidence="1">
    <location>
        <begin position="1"/>
        <end position="19"/>
    </location>
</feature>
<evidence type="ECO:0000256" key="1">
    <source>
        <dbReference type="SAM" id="SignalP"/>
    </source>
</evidence>
<evidence type="ECO:0000259" key="2">
    <source>
        <dbReference type="PROSITE" id="PS51820"/>
    </source>
</evidence>
<reference evidence="3 4" key="1">
    <citation type="submission" date="2018-12" db="EMBL/GenBank/DDBJ databases">
        <title>Draft genome sequence of Xylaria grammica IHI A82.</title>
        <authorList>
            <person name="Buettner E."/>
            <person name="Kellner H."/>
        </authorList>
    </citation>
    <scope>NUCLEOTIDE SEQUENCE [LARGE SCALE GENOMIC DNA]</scope>
    <source>
        <strain evidence="3 4">IHI A82</strain>
    </source>
</reference>
<organism evidence="3 4">
    <name type="scientific">Xylaria grammica</name>
    <dbReference type="NCBI Taxonomy" id="363999"/>
    <lineage>
        <taxon>Eukaryota</taxon>
        <taxon>Fungi</taxon>
        <taxon>Dikarya</taxon>
        <taxon>Ascomycota</taxon>
        <taxon>Pezizomycotina</taxon>
        <taxon>Sordariomycetes</taxon>
        <taxon>Xylariomycetidae</taxon>
        <taxon>Xylariales</taxon>
        <taxon>Xylariaceae</taxon>
        <taxon>Xylaria</taxon>
    </lineage>
</organism>
<protein>
    <recommendedName>
        <fullName evidence="2">PA14 domain-containing protein</fullName>
    </recommendedName>
</protein>
<dbReference type="Gene3D" id="2.60.120.1560">
    <property type="match status" value="1"/>
</dbReference>
<evidence type="ECO:0000313" key="3">
    <source>
        <dbReference type="EMBL" id="RWA09016.1"/>
    </source>
</evidence>
<sequence length="261" mass="28078">MSRSIYSLGLLSLATGALASILPWNPLNPGKPSTGYPTDPSYPSYPSNPDPSACPSCSKPKQCENVGWDWAYYPNPLTNNGENYPGFRGDSFKTKTPTYTGVTPVIGKASAFGTTIYNSTSTLDSAYFVLNQHAYLWACEKGTWQFDITGVDDLALAWVGDLAYSGWTDSNASGRAVWTFQGTGSHTGSASFTAELEGSSYVPVRFLFANGQGGGAFKVTITSPSGIIVHQTGRDTNNDWIVRYSCFESQAPKFASFGQEP</sequence>
<dbReference type="EMBL" id="RYZI01000173">
    <property type="protein sequence ID" value="RWA09016.1"/>
    <property type="molecule type" value="Genomic_DNA"/>
</dbReference>
<feature type="domain" description="PA14" evidence="2">
    <location>
        <begin position="82"/>
        <end position="237"/>
    </location>
</feature>
<keyword evidence="1" id="KW-0732">Signal</keyword>
<dbReference type="InterPro" id="IPR037524">
    <property type="entry name" value="PA14/GLEYA"/>
</dbReference>
<dbReference type="AlphaFoldDB" id="A0A439D3M7"/>
<accession>A0A439D3M7</accession>
<feature type="chain" id="PRO_5019135254" description="PA14 domain-containing protein" evidence="1">
    <location>
        <begin position="20"/>
        <end position="261"/>
    </location>
</feature>
<gene>
    <name evidence="3" type="ORF">EKO27_g6091</name>
</gene>
<name>A0A439D3M7_9PEZI</name>
<dbReference type="Pfam" id="PF10528">
    <property type="entry name" value="GLEYA"/>
    <property type="match status" value="1"/>
</dbReference>
<comment type="caution">
    <text evidence="3">The sequence shown here is derived from an EMBL/GenBank/DDBJ whole genome shotgun (WGS) entry which is preliminary data.</text>
</comment>
<keyword evidence="4" id="KW-1185">Reference proteome</keyword>